<keyword evidence="1" id="KW-1133">Transmembrane helix</keyword>
<evidence type="ECO:0000313" key="3">
    <source>
        <dbReference type="Proteomes" id="UP000565078"/>
    </source>
</evidence>
<dbReference type="Proteomes" id="UP000565078">
    <property type="component" value="Unassembled WGS sequence"/>
</dbReference>
<feature type="transmembrane region" description="Helical" evidence="1">
    <location>
        <begin position="148"/>
        <end position="180"/>
    </location>
</feature>
<name>A0A7J4IYU0_9ARCH</name>
<feature type="transmembrane region" description="Helical" evidence="1">
    <location>
        <begin position="118"/>
        <end position="142"/>
    </location>
</feature>
<protein>
    <recommendedName>
        <fullName evidence="4">Glycerophosphoryl diester phosphodiesterase membrane domain-containing protein</fullName>
    </recommendedName>
</protein>
<evidence type="ECO:0008006" key="4">
    <source>
        <dbReference type="Google" id="ProtNLM"/>
    </source>
</evidence>
<feature type="transmembrane region" description="Helical" evidence="1">
    <location>
        <begin position="233"/>
        <end position="258"/>
    </location>
</feature>
<feature type="transmembrane region" description="Helical" evidence="1">
    <location>
        <begin position="17"/>
        <end position="35"/>
    </location>
</feature>
<organism evidence="2 3">
    <name type="scientific">Candidatus Iainarchaeum sp</name>
    <dbReference type="NCBI Taxonomy" id="3101447"/>
    <lineage>
        <taxon>Archaea</taxon>
        <taxon>Candidatus Iainarchaeota</taxon>
        <taxon>Candidatus Iainarchaeia</taxon>
        <taxon>Candidatus Iainarchaeales</taxon>
        <taxon>Candidatus Iainarchaeaceae</taxon>
        <taxon>Candidatus Iainarchaeum</taxon>
    </lineage>
</organism>
<proteinExistence type="predicted"/>
<reference evidence="3" key="1">
    <citation type="journal article" date="2020" name="bioRxiv">
        <title>A rank-normalized archaeal taxonomy based on genome phylogeny resolves widespread incomplete and uneven classifications.</title>
        <authorList>
            <person name="Rinke C."/>
            <person name="Chuvochina M."/>
            <person name="Mussig A.J."/>
            <person name="Chaumeil P.-A."/>
            <person name="Waite D.W."/>
            <person name="Whitman W.B."/>
            <person name="Parks D.H."/>
            <person name="Hugenholtz P."/>
        </authorList>
    </citation>
    <scope>NUCLEOTIDE SEQUENCE [LARGE SCALE GENOMIC DNA]</scope>
</reference>
<evidence type="ECO:0000256" key="1">
    <source>
        <dbReference type="SAM" id="Phobius"/>
    </source>
</evidence>
<accession>A0A7J4IYU0</accession>
<feature type="transmembrane region" description="Helical" evidence="1">
    <location>
        <begin position="73"/>
        <end position="97"/>
    </location>
</feature>
<evidence type="ECO:0000313" key="2">
    <source>
        <dbReference type="EMBL" id="HIH10010.1"/>
    </source>
</evidence>
<feature type="transmembrane region" description="Helical" evidence="1">
    <location>
        <begin position="200"/>
        <end position="221"/>
    </location>
</feature>
<dbReference type="AlphaFoldDB" id="A0A7J4IYU0"/>
<gene>
    <name evidence="2" type="ORF">HA254_05070</name>
</gene>
<keyword evidence="1" id="KW-0472">Membrane</keyword>
<comment type="caution">
    <text evidence="2">The sequence shown here is derived from an EMBL/GenBank/DDBJ whole genome shotgun (WGS) entry which is preliminary data.</text>
</comment>
<sequence length="262" mass="28809">MIGAFVQGVFELAKKPVYLLPALIISLAAFLVIILSAESYMAFFYSAIMLGQVPDAGILELPFYIISSYGQEIAIICASMLISLTLTLFQLYIYALSMARKEGMVQAIRDGAAKLPEIFGLVVFAALASFIYGVLGYALFAASITFDVIGIALFLLLIAWGLFGAYAFVKLIFVPVFMALEGKKLKAALSESWKWSSQRVFSIAIFLFMLSLISGAIGAFFTIVADFTDNELLLIGLVVLEVGISNAYYNIVFIKYFMQERK</sequence>
<keyword evidence="1" id="KW-0812">Transmembrane</keyword>
<feature type="transmembrane region" description="Helical" evidence="1">
    <location>
        <begin position="42"/>
        <end position="67"/>
    </location>
</feature>
<dbReference type="EMBL" id="DUGC01000078">
    <property type="protein sequence ID" value="HIH10010.1"/>
    <property type="molecule type" value="Genomic_DNA"/>
</dbReference>